<dbReference type="Proteomes" id="UP000763505">
    <property type="component" value="Unassembled WGS sequence"/>
</dbReference>
<gene>
    <name evidence="1" type="ORF">K8V35_04705</name>
</gene>
<reference evidence="1" key="1">
    <citation type="journal article" date="2021" name="PeerJ">
        <title>Extensive microbial diversity within the chicken gut microbiome revealed by metagenomics and culture.</title>
        <authorList>
            <person name="Gilroy R."/>
            <person name="Ravi A."/>
            <person name="Getino M."/>
            <person name="Pursley I."/>
            <person name="Horton D.L."/>
            <person name="Alikhan N.F."/>
            <person name="Baker D."/>
            <person name="Gharbi K."/>
            <person name="Hall N."/>
            <person name="Watson M."/>
            <person name="Adriaenssens E.M."/>
            <person name="Foster-Nyarko E."/>
            <person name="Jarju S."/>
            <person name="Secka A."/>
            <person name="Antonio M."/>
            <person name="Oren A."/>
            <person name="Chaudhuri R.R."/>
            <person name="La Ragione R."/>
            <person name="Hildebrand F."/>
            <person name="Pallen M.J."/>
        </authorList>
    </citation>
    <scope>NUCLEOTIDE SEQUENCE</scope>
    <source>
        <strain evidence="1">6019</strain>
    </source>
</reference>
<reference evidence="1" key="2">
    <citation type="submission" date="2021-09" db="EMBL/GenBank/DDBJ databases">
        <authorList>
            <person name="Gilroy R."/>
        </authorList>
    </citation>
    <scope>NUCLEOTIDE SEQUENCE</scope>
    <source>
        <strain evidence="1">6019</strain>
    </source>
</reference>
<name>A0A921JB84_9STAP</name>
<evidence type="ECO:0000313" key="1">
    <source>
        <dbReference type="EMBL" id="HJE19633.1"/>
    </source>
</evidence>
<dbReference type="AlphaFoldDB" id="A0A921JB84"/>
<sequence length="81" mass="9022">MKKLIQSFLAVFSIVFTIGIGFSMMSDQDVASYSDEDTYEQTYAEGVQADKVMDIETANAIEQNTNVYDDGYLLANESSNE</sequence>
<organism evidence="1 2">
    <name type="scientific">Aliicoccus persicus</name>
    <dbReference type="NCBI Taxonomy" id="930138"/>
    <lineage>
        <taxon>Bacteria</taxon>
        <taxon>Bacillati</taxon>
        <taxon>Bacillota</taxon>
        <taxon>Bacilli</taxon>
        <taxon>Bacillales</taxon>
        <taxon>Staphylococcaceae</taxon>
        <taxon>Aliicoccus</taxon>
    </lineage>
</organism>
<protein>
    <submittedName>
        <fullName evidence="1">Uncharacterized protein</fullName>
    </submittedName>
</protein>
<evidence type="ECO:0000313" key="2">
    <source>
        <dbReference type="Proteomes" id="UP000763505"/>
    </source>
</evidence>
<comment type="caution">
    <text evidence="1">The sequence shown here is derived from an EMBL/GenBank/DDBJ whole genome shotgun (WGS) entry which is preliminary data.</text>
</comment>
<proteinExistence type="predicted"/>
<dbReference type="EMBL" id="DYYI01000050">
    <property type="protein sequence ID" value="HJE19633.1"/>
    <property type="molecule type" value="Genomic_DNA"/>
</dbReference>
<accession>A0A921JB84</accession>